<keyword evidence="7 11" id="KW-0520">NAD</keyword>
<keyword evidence="4 11" id="KW-0862">Zinc</keyword>
<dbReference type="UniPathway" id="UPA00940"/>
<dbReference type="GO" id="GO:0005737">
    <property type="term" value="C:cytoplasm"/>
    <property type="evidence" value="ECO:0007669"/>
    <property type="project" value="UniProtKB-SubCell"/>
</dbReference>
<evidence type="ECO:0000256" key="14">
    <source>
        <dbReference type="PIRSR" id="PIRSR000112-3"/>
    </source>
</evidence>
<comment type="subcellular location">
    <subcellularLocation>
        <location evidence="11">Cytoplasm</location>
    </subcellularLocation>
</comment>
<keyword evidence="1 11" id="KW-0963">Cytoplasm</keyword>
<keyword evidence="2 11" id="KW-0444">Lipid biosynthesis</keyword>
<dbReference type="KEGG" id="acj:ACAM_0400"/>
<gene>
    <name evidence="11" type="primary">egsA</name>
    <name evidence="15" type="ORF">ACAM_0400</name>
</gene>
<dbReference type="Proteomes" id="UP000016887">
    <property type="component" value="Chromosome"/>
</dbReference>
<evidence type="ECO:0000256" key="1">
    <source>
        <dbReference type="ARBA" id="ARBA00022490"/>
    </source>
</evidence>
<evidence type="ECO:0000313" key="15">
    <source>
        <dbReference type="EMBL" id="BAN89869.1"/>
    </source>
</evidence>
<feature type="binding site" evidence="12">
    <location>
        <position position="251"/>
    </location>
    <ligand>
        <name>glycerol</name>
        <dbReference type="ChEBI" id="CHEBI:17754"/>
    </ligand>
</feature>
<comment type="cofactor">
    <cofactor evidence="11 12">
        <name>Zn(2+)</name>
        <dbReference type="ChEBI" id="CHEBI:29105"/>
    </cofactor>
    <text evidence="11 12">Binds 1 zinc ion per subunit.</text>
</comment>
<proteinExistence type="inferred from homology"/>
<keyword evidence="16" id="KW-1185">Reference proteome</keyword>
<dbReference type="GO" id="GO:0006650">
    <property type="term" value="P:glycerophospholipid metabolic process"/>
    <property type="evidence" value="ECO:0007669"/>
    <property type="project" value="UniProtKB-UniRule"/>
</dbReference>
<feature type="binding site" evidence="13">
    <location>
        <position position="124"/>
    </location>
    <ligand>
        <name>glycerol</name>
        <dbReference type="ChEBI" id="CHEBI:17754"/>
    </ligand>
</feature>
<evidence type="ECO:0000256" key="2">
    <source>
        <dbReference type="ARBA" id="ARBA00022516"/>
    </source>
</evidence>
<dbReference type="Gene3D" id="3.40.50.1970">
    <property type="match status" value="1"/>
</dbReference>
<evidence type="ECO:0000256" key="6">
    <source>
        <dbReference type="ARBA" id="ARBA00023002"/>
    </source>
</evidence>
<evidence type="ECO:0000256" key="7">
    <source>
        <dbReference type="ARBA" id="ARBA00023027"/>
    </source>
</evidence>
<dbReference type="PIRSF" id="PIRSF000112">
    <property type="entry name" value="Glycerol_dehydrogenase"/>
    <property type="match status" value="1"/>
</dbReference>
<dbReference type="InterPro" id="IPR023002">
    <property type="entry name" value="G1P_dehydrogenase_arc"/>
</dbReference>
<feature type="binding site" evidence="11">
    <location>
        <position position="171"/>
    </location>
    <ligand>
        <name>substrate</name>
    </ligand>
</feature>
<dbReference type="GO" id="GO:0008654">
    <property type="term" value="P:phospholipid biosynthetic process"/>
    <property type="evidence" value="ECO:0007669"/>
    <property type="project" value="UniProtKB-KW"/>
</dbReference>
<keyword evidence="6 11" id="KW-0560">Oxidoreductase</keyword>
<feature type="binding site" evidence="11">
    <location>
        <position position="124"/>
    </location>
    <ligand>
        <name>substrate</name>
    </ligand>
</feature>
<evidence type="ECO:0000256" key="4">
    <source>
        <dbReference type="ARBA" id="ARBA00022833"/>
    </source>
</evidence>
<dbReference type="GO" id="GO:0106358">
    <property type="term" value="F:glycerol-1-phosphate dehydrogenase (NADP+) activity"/>
    <property type="evidence" value="ECO:0007669"/>
    <property type="project" value="RHEA"/>
</dbReference>
<organism evidence="15 16">
    <name type="scientific">Aeropyrum camini SY1 = JCM 12091</name>
    <dbReference type="NCBI Taxonomy" id="1198449"/>
    <lineage>
        <taxon>Archaea</taxon>
        <taxon>Thermoproteota</taxon>
        <taxon>Thermoprotei</taxon>
        <taxon>Desulfurococcales</taxon>
        <taxon>Desulfurococcaceae</taxon>
        <taxon>Aeropyrum</taxon>
    </lineage>
</organism>
<comment type="function">
    <text evidence="11">Catalyzes the NAD(P)H-dependent reduction of dihydroxyacetonephosphate (DHAP or glycerone phosphate) to glycerol 1-phosphate (G1P). The G1P thus generated is used as the glycerophosphate backbone of phospholipids in the cellular membranes of Archaea.</text>
</comment>
<keyword evidence="9 11" id="KW-0594">Phospholipid biosynthesis</keyword>
<dbReference type="Gene3D" id="1.20.1090.10">
    <property type="entry name" value="Dehydroquinate synthase-like - alpha domain"/>
    <property type="match status" value="1"/>
</dbReference>
<comment type="subunit">
    <text evidence="11">Homodimer.</text>
</comment>
<dbReference type="HAMAP" id="MF_00497_A">
    <property type="entry name" value="G1P_dehydrogenase_A"/>
    <property type="match status" value="1"/>
</dbReference>
<evidence type="ECO:0000256" key="8">
    <source>
        <dbReference type="ARBA" id="ARBA00023098"/>
    </source>
</evidence>
<reference evidence="15 16" key="1">
    <citation type="journal article" date="2013" name="Appl. Environ. Microbiol.">
        <title>Variation of the Virus-Related Elements within Syntenic Genomes of the Hyperthermophilic Archaeon Aeropyrum.</title>
        <authorList>
            <person name="Daifuku T."/>
            <person name="Yoshida T."/>
            <person name="Kitamura T."/>
            <person name="Kawaichi S."/>
            <person name="Inoue T."/>
            <person name="Nomura K."/>
            <person name="Yoshida Y."/>
            <person name="Kuno S."/>
            <person name="Sako Y."/>
        </authorList>
    </citation>
    <scope>NUCLEOTIDE SEQUENCE [LARGE SCALE GENOMIC DNA]</scope>
    <source>
        <strain evidence="15 16">SY1</strain>
    </source>
</reference>
<dbReference type="InterPro" id="IPR032837">
    <property type="entry name" value="G1PDH"/>
</dbReference>
<evidence type="ECO:0000256" key="9">
    <source>
        <dbReference type="ARBA" id="ARBA00023209"/>
    </source>
</evidence>
<keyword evidence="8 11" id="KW-0443">Lipid metabolism</keyword>
<keyword evidence="10 11" id="KW-1208">Phospholipid metabolism</keyword>
<dbReference type="STRING" id="1198449.ACAM_0400"/>
<feature type="binding site" evidence="11 14">
    <location>
        <begin position="97"/>
        <end position="101"/>
    </location>
    <ligand>
        <name>NAD(+)</name>
        <dbReference type="ChEBI" id="CHEBI:57540"/>
    </ligand>
</feature>
<evidence type="ECO:0000313" key="16">
    <source>
        <dbReference type="Proteomes" id="UP000016887"/>
    </source>
</evidence>
<feature type="binding site" evidence="12">
    <location>
        <position position="171"/>
    </location>
    <ligand>
        <name>glycerol</name>
        <dbReference type="ChEBI" id="CHEBI:17754"/>
    </ligand>
</feature>
<dbReference type="CDD" id="cd08173">
    <property type="entry name" value="Gro1PDH"/>
    <property type="match status" value="1"/>
</dbReference>
<dbReference type="PATRIC" id="fig|1198449.6.peg.403"/>
<evidence type="ECO:0000256" key="12">
    <source>
        <dbReference type="PIRSR" id="PIRSR000112-1"/>
    </source>
</evidence>
<dbReference type="GO" id="GO:0106357">
    <property type="term" value="F:glycerol-1-phosphate dehydrogenase (NAD+) activity"/>
    <property type="evidence" value="ECO:0007669"/>
    <property type="project" value="RHEA"/>
</dbReference>
<feature type="binding site" evidence="11">
    <location>
        <position position="171"/>
    </location>
    <ligand>
        <name>Zn(2+)</name>
        <dbReference type="ChEBI" id="CHEBI:29105"/>
        <note>catalytic</note>
    </ligand>
</feature>
<comment type="catalytic activity">
    <reaction evidence="11">
        <text>sn-glycerol 1-phosphate + NADP(+) = dihydroxyacetone phosphate + NADPH + H(+)</text>
        <dbReference type="Rhea" id="RHEA:21416"/>
        <dbReference type="ChEBI" id="CHEBI:15378"/>
        <dbReference type="ChEBI" id="CHEBI:57642"/>
        <dbReference type="ChEBI" id="CHEBI:57685"/>
        <dbReference type="ChEBI" id="CHEBI:57783"/>
        <dbReference type="ChEBI" id="CHEBI:58349"/>
        <dbReference type="EC" id="1.1.1.261"/>
    </reaction>
</comment>
<feature type="binding site" evidence="11">
    <location>
        <position position="267"/>
    </location>
    <ligand>
        <name>Zn(2+)</name>
        <dbReference type="ChEBI" id="CHEBI:29105"/>
        <note>catalytic</note>
    </ligand>
</feature>
<name>U3TEW2_9CREN</name>
<dbReference type="EMBL" id="AP012489">
    <property type="protein sequence ID" value="BAN89869.1"/>
    <property type="molecule type" value="Genomic_DNA"/>
</dbReference>
<dbReference type="GO" id="GO:0046872">
    <property type="term" value="F:metal ion binding"/>
    <property type="evidence" value="ECO:0007669"/>
    <property type="project" value="UniProtKB-KW"/>
</dbReference>
<feature type="binding site" evidence="11">
    <location>
        <position position="251"/>
    </location>
    <ligand>
        <name>Zn(2+)</name>
        <dbReference type="ChEBI" id="CHEBI:29105"/>
        <note>catalytic</note>
    </ligand>
</feature>
<sequence length="350" mass="37387">MSFHRIDLPRTIVVGGGVLDKAGSYISGVAQRGSYVLVVSGHTVSSRYFERLRASLEAEGLTVGLKIVRDASVETAEEVAREAAESRIDVVAGLGGGKSIDVAKYASKRSGAVFISIPTVASHDGITSPFSSLKGFGKPISRPAKAPDAIIIDVDVIAEAPRRYNIAGFGDLIGKYTAVLDWRLAHKLRLEYYGEYAASLALLSAKHVSQYAEEIALGTREGYRVLLEALVSSGVSMCIAGSTRPASGSEHLFAHALHIVARNKPLHGEAVGVGTIMMAYLHGKNWRRIRGLLKTVGAPTNARELGVTEDEVVEALTIAARIRPERYTILGEKGLTREAAEALARKTGVI</sequence>
<accession>U3TEW2</accession>
<evidence type="ECO:0000256" key="3">
    <source>
        <dbReference type="ARBA" id="ARBA00022723"/>
    </source>
</evidence>
<dbReference type="AlphaFoldDB" id="U3TEW2"/>
<protein>
    <recommendedName>
        <fullName evidence="11">Glycerol-1-phosphate dehydrogenase [NAD(P)+]</fullName>
        <shortName evidence="11">G1P dehydrogenase</shortName>
        <shortName evidence="11">G1PDH</shortName>
        <ecNumber evidence="11">1.1.1.261</ecNumber>
    </recommendedName>
    <alternativeName>
        <fullName evidence="11">Enantiomeric glycerophosphate synthase</fullName>
    </alternativeName>
    <alternativeName>
        <fullName evidence="11">sn-glycerol-1-phosphate dehydrogenase</fullName>
    </alternativeName>
</protein>
<dbReference type="NCBIfam" id="NF002022">
    <property type="entry name" value="PRK00843.1"/>
    <property type="match status" value="1"/>
</dbReference>
<feature type="binding site" evidence="11 14">
    <location>
        <position position="128"/>
    </location>
    <ligand>
        <name>NAD(+)</name>
        <dbReference type="ChEBI" id="CHEBI:57540"/>
    </ligand>
</feature>
<dbReference type="EC" id="1.1.1.261" evidence="11"/>
<dbReference type="eggNOG" id="arCOG00982">
    <property type="taxonomic scope" value="Archaea"/>
</dbReference>
<comment type="similarity">
    <text evidence="11">Belongs to the glycerol-1-phosphate dehydrogenase family.</text>
</comment>
<dbReference type="Pfam" id="PF13685">
    <property type="entry name" value="Fe-ADH_2"/>
    <property type="match status" value="1"/>
</dbReference>
<dbReference type="SUPFAM" id="SSF56796">
    <property type="entry name" value="Dehydroquinate synthase-like"/>
    <property type="match status" value="1"/>
</dbReference>
<keyword evidence="5 11" id="KW-0521">NADP</keyword>
<dbReference type="InterPro" id="IPR016205">
    <property type="entry name" value="Glycerol_DH"/>
</dbReference>
<evidence type="ECO:0000256" key="5">
    <source>
        <dbReference type="ARBA" id="ARBA00022857"/>
    </source>
</evidence>
<feature type="binding site" evidence="11">
    <location>
        <position position="255"/>
    </location>
    <ligand>
        <name>substrate</name>
    </ligand>
</feature>
<comment type="catalytic activity">
    <reaction evidence="11">
        <text>sn-glycerol 1-phosphate + NAD(+) = dihydroxyacetone phosphate + NADH + H(+)</text>
        <dbReference type="Rhea" id="RHEA:21412"/>
        <dbReference type="ChEBI" id="CHEBI:15378"/>
        <dbReference type="ChEBI" id="CHEBI:57540"/>
        <dbReference type="ChEBI" id="CHEBI:57642"/>
        <dbReference type="ChEBI" id="CHEBI:57685"/>
        <dbReference type="ChEBI" id="CHEBI:57945"/>
        <dbReference type="EC" id="1.1.1.261"/>
    </reaction>
</comment>
<dbReference type="PANTHER" id="PTHR43616">
    <property type="entry name" value="GLYCEROL DEHYDROGENASE"/>
    <property type="match status" value="1"/>
</dbReference>
<evidence type="ECO:0000256" key="10">
    <source>
        <dbReference type="ARBA" id="ARBA00023264"/>
    </source>
</evidence>
<evidence type="ECO:0000256" key="11">
    <source>
        <dbReference type="HAMAP-Rule" id="MF_00497"/>
    </source>
</evidence>
<evidence type="ECO:0000256" key="13">
    <source>
        <dbReference type="PIRSR" id="PIRSR000112-2"/>
    </source>
</evidence>
<feature type="binding site" evidence="11 14">
    <location>
        <begin position="119"/>
        <end position="122"/>
    </location>
    <ligand>
        <name>NAD(+)</name>
        <dbReference type="ChEBI" id="CHEBI:57540"/>
    </ligand>
</feature>
<dbReference type="PANTHER" id="PTHR43616:SF5">
    <property type="entry name" value="GLYCEROL DEHYDROGENASE 1"/>
    <property type="match status" value="1"/>
</dbReference>
<feature type="binding site" evidence="12">
    <location>
        <position position="267"/>
    </location>
    <ligand>
        <name>glycerol</name>
        <dbReference type="ChEBI" id="CHEBI:17754"/>
    </ligand>
</feature>
<keyword evidence="3 11" id="KW-0479">Metal-binding</keyword>
<comment type="pathway">
    <text evidence="11">Membrane lipid metabolism; glycerophospholipid metabolism.</text>
</comment>